<protein>
    <submittedName>
        <fullName evidence="1">Hypp8000 protein</fullName>
    </submittedName>
</protein>
<dbReference type="PANTHER" id="PTHR33844:SF1">
    <property type="entry name" value="SULFOTRANSFERASE DOMAIN-CONTAINING PROTEIN"/>
    <property type="match status" value="1"/>
</dbReference>
<dbReference type="Proteomes" id="UP000838412">
    <property type="component" value="Chromosome 16"/>
</dbReference>
<dbReference type="AlphaFoldDB" id="A0A8J9Z4U4"/>
<organism evidence="1 2">
    <name type="scientific">Branchiostoma lanceolatum</name>
    <name type="common">Common lancelet</name>
    <name type="synonym">Amphioxus lanceolatum</name>
    <dbReference type="NCBI Taxonomy" id="7740"/>
    <lineage>
        <taxon>Eukaryota</taxon>
        <taxon>Metazoa</taxon>
        <taxon>Chordata</taxon>
        <taxon>Cephalochordata</taxon>
        <taxon>Leptocardii</taxon>
        <taxon>Amphioxiformes</taxon>
        <taxon>Branchiostomatidae</taxon>
        <taxon>Branchiostoma</taxon>
    </lineage>
</organism>
<gene>
    <name evidence="1" type="primary">Hypp8000</name>
    <name evidence="1" type="ORF">BLAG_LOCUS9322</name>
</gene>
<keyword evidence="2" id="KW-1185">Reference proteome</keyword>
<dbReference type="InterPro" id="IPR027417">
    <property type="entry name" value="P-loop_NTPase"/>
</dbReference>
<dbReference type="SUPFAM" id="SSF52540">
    <property type="entry name" value="P-loop containing nucleoside triphosphate hydrolases"/>
    <property type="match status" value="1"/>
</dbReference>
<evidence type="ECO:0000313" key="1">
    <source>
        <dbReference type="EMBL" id="CAH1247739.1"/>
    </source>
</evidence>
<sequence length="431" mass="49667">MAYVQQAKWDVEEQNELMAGELSEIDDFIMEGEKQPIEDVVEFFKERGHEFSVYTIDWLKDAVLFVKTKEETDLDQLKLYSSFMQAQRENGVEVLMIPRSDLQDVADSVAPEVEHMQEIFMYTTGRCGSTVLVNAADVLPSVQGVHLLDVYNVVADAVLSAHEELPDEDEDEDIYRVVRNDDTATALLKNVTTLLNYYFLKNDPLERSTIMYSLAPDGIVLGNLMAKARPKAKTAFMYRNGLKFYESHLRLLLSNDKRHYLNFQKAHKLGRAAFCWEKEYESVTIFGDDPELDNDDEERDIKYYIITLWQGTLHRALKLQAQDQENFFHAVLNYETLVEKKSEAVQEMMEKLGIEVDISDADIEVPLAEVFSTEALAGSCFSTHPKRENDEYQPHPDVWVGEWDRDVFEKVCKSTRWEPSDPDFVFPGTIC</sequence>
<accession>A0A8J9Z4U4</accession>
<dbReference type="Gene3D" id="3.40.50.300">
    <property type="entry name" value="P-loop containing nucleotide triphosphate hydrolases"/>
    <property type="match status" value="1"/>
</dbReference>
<dbReference type="OrthoDB" id="10043158at2759"/>
<evidence type="ECO:0000313" key="2">
    <source>
        <dbReference type="Proteomes" id="UP000838412"/>
    </source>
</evidence>
<name>A0A8J9Z4U4_BRALA</name>
<dbReference type="PANTHER" id="PTHR33844">
    <property type="entry name" value="SULFOTRANSFER_1 DOMAIN-CONTAINING PROTEIN"/>
    <property type="match status" value="1"/>
</dbReference>
<proteinExistence type="predicted"/>
<reference evidence="1" key="1">
    <citation type="submission" date="2022-01" db="EMBL/GenBank/DDBJ databases">
        <authorList>
            <person name="Braso-Vives M."/>
        </authorList>
    </citation>
    <scope>NUCLEOTIDE SEQUENCE</scope>
</reference>
<dbReference type="EMBL" id="OV696701">
    <property type="protein sequence ID" value="CAH1247739.1"/>
    <property type="molecule type" value="Genomic_DNA"/>
</dbReference>